<evidence type="ECO:0000313" key="1">
    <source>
        <dbReference type="EMBL" id="KAI4321749.1"/>
    </source>
</evidence>
<gene>
    <name evidence="1" type="ORF">MLD38_035096</name>
</gene>
<protein>
    <submittedName>
        <fullName evidence="1">Uncharacterized protein</fullName>
    </submittedName>
</protein>
<dbReference type="Proteomes" id="UP001057402">
    <property type="component" value="Chromosome 10"/>
</dbReference>
<proteinExistence type="predicted"/>
<dbReference type="EMBL" id="CM042889">
    <property type="protein sequence ID" value="KAI4321749.1"/>
    <property type="molecule type" value="Genomic_DNA"/>
</dbReference>
<organism evidence="1 2">
    <name type="scientific">Melastoma candidum</name>
    <dbReference type="NCBI Taxonomy" id="119954"/>
    <lineage>
        <taxon>Eukaryota</taxon>
        <taxon>Viridiplantae</taxon>
        <taxon>Streptophyta</taxon>
        <taxon>Embryophyta</taxon>
        <taxon>Tracheophyta</taxon>
        <taxon>Spermatophyta</taxon>
        <taxon>Magnoliopsida</taxon>
        <taxon>eudicotyledons</taxon>
        <taxon>Gunneridae</taxon>
        <taxon>Pentapetalae</taxon>
        <taxon>rosids</taxon>
        <taxon>malvids</taxon>
        <taxon>Myrtales</taxon>
        <taxon>Melastomataceae</taxon>
        <taxon>Melastomatoideae</taxon>
        <taxon>Melastomateae</taxon>
        <taxon>Melastoma</taxon>
    </lineage>
</organism>
<name>A0ACB9MBQ2_9MYRT</name>
<evidence type="ECO:0000313" key="2">
    <source>
        <dbReference type="Proteomes" id="UP001057402"/>
    </source>
</evidence>
<sequence>MHGRRNRHPGNGYEAVRSRSSQEGPTRGGPGFYNSECGRGFDKSFSRNQRQNHRRDFHRPPPHTPPGPARDDIFVEVGRLAAEYLVSQGVLPPGALPAKWQNGSLKKPITEIRDFRPHEEENMQFPGDVRTSVLDQLGNTSLGEEAGRRKYDDDYGTAGPKKHVRGKRKRGSSRNCGLDWGREYGGTGSSSDRHRDRTSPRSDLEWEGSSRRREEHPVGRDYGERRTVDYDPSPGFHEEEQFVKDGDRTDVDQETRCKLREEQVLCIGDNDLSELTGTCATPPEGMDGKDSEPEIKGQQIEELSEMKENVVKDTSEATDGDSLDPGSSLRMTNNISVTSGEVDDVDPRNGEDISGEIIDPGKDKTVKEIIVSGNPTCENFTMHASVSDNRGTDLKALCKLENFPTRMLSSLAKSPKRRSVFNDEGIDHIRPTESMVNDEVLGVSTNDGTSGGCDEPKVLNSEIPMDLMSRVVDEEKGLHFEDAIGPAQELESGFSLGDGIPGSASLLDQASSSGPESSKNGMLENDQIFNERLHGSGSEDPAVKKLGEKQQHGGIDMDGQHARREECPYQSRKDWLSPDSINAGESSNLVNPVSSRVGIIGDSLSSRENETRVVRGSDDNIKLPEVTPEQNFMDTEVKQFFPSLFKICDLNLMESSNGHENQVQDDTFTYPSGASLKKSDSPIDINLYICNPVTTAEDGECMAGGMEVEKVDLEDEASSITGRR</sequence>
<keyword evidence="2" id="KW-1185">Reference proteome</keyword>
<accession>A0ACB9MBQ2</accession>
<comment type="caution">
    <text evidence="1">The sequence shown here is derived from an EMBL/GenBank/DDBJ whole genome shotgun (WGS) entry which is preliminary data.</text>
</comment>
<reference evidence="2" key="1">
    <citation type="journal article" date="2023" name="Front. Plant Sci.">
        <title>Chromosomal-level genome assembly of Melastoma candidum provides insights into trichome evolution.</title>
        <authorList>
            <person name="Zhong Y."/>
            <person name="Wu W."/>
            <person name="Sun C."/>
            <person name="Zou P."/>
            <person name="Liu Y."/>
            <person name="Dai S."/>
            <person name="Zhou R."/>
        </authorList>
    </citation>
    <scope>NUCLEOTIDE SEQUENCE [LARGE SCALE GENOMIC DNA]</scope>
</reference>